<evidence type="ECO:0000313" key="1">
    <source>
        <dbReference type="EMBL" id="MBI5168928.1"/>
    </source>
</evidence>
<reference evidence="1" key="1">
    <citation type="submission" date="2020-07" db="EMBL/GenBank/DDBJ databases">
        <title>Huge and variable diversity of episymbiotic CPR bacteria and DPANN archaea in groundwater ecosystems.</title>
        <authorList>
            <person name="He C.Y."/>
            <person name="Keren R."/>
            <person name="Whittaker M."/>
            <person name="Farag I.F."/>
            <person name="Doudna J."/>
            <person name="Cate J.H.D."/>
            <person name="Banfield J.F."/>
        </authorList>
    </citation>
    <scope>NUCLEOTIDE SEQUENCE</scope>
    <source>
        <strain evidence="1">NC_groundwater_1813_Pr3_B-0.1um_71_17</strain>
    </source>
</reference>
<gene>
    <name evidence="1" type="ORF">HZA61_05545</name>
</gene>
<sequence>MSTLVKECALLFVELRAADPEATSALQVARAHLVEGAALVGLRRWRVFELRGELPDPPELEARVHRSTQFYNPAKERGTLLAEGHGGSPAAADEALVLVFDRGGERRPAAERWWRHDGGAKVEVREGTAWALRFEGGPASAAQVEGVAVTKSRASGLLCNPHSQEWRWLPAGERPPLDWISRRKTARAGRGPGGNAP</sequence>
<dbReference type="AlphaFoldDB" id="A0A933W2J6"/>
<organism evidence="1 2">
    <name type="scientific">Eiseniibacteriota bacterium</name>
    <dbReference type="NCBI Taxonomy" id="2212470"/>
    <lineage>
        <taxon>Bacteria</taxon>
        <taxon>Candidatus Eiseniibacteriota</taxon>
    </lineage>
</organism>
<comment type="caution">
    <text evidence="1">The sequence shown here is derived from an EMBL/GenBank/DDBJ whole genome shotgun (WGS) entry which is preliminary data.</text>
</comment>
<accession>A0A933W2J6</accession>
<dbReference type="EMBL" id="JACRIW010000038">
    <property type="protein sequence ID" value="MBI5168928.1"/>
    <property type="molecule type" value="Genomic_DNA"/>
</dbReference>
<dbReference type="Proteomes" id="UP000696931">
    <property type="component" value="Unassembled WGS sequence"/>
</dbReference>
<name>A0A933W2J6_UNCEI</name>
<proteinExistence type="predicted"/>
<evidence type="ECO:0000313" key="2">
    <source>
        <dbReference type="Proteomes" id="UP000696931"/>
    </source>
</evidence>
<protein>
    <submittedName>
        <fullName evidence="1">Uncharacterized protein</fullName>
    </submittedName>
</protein>